<evidence type="ECO:0000313" key="1">
    <source>
        <dbReference type="EMBL" id="KAF7350434.1"/>
    </source>
</evidence>
<dbReference type="OrthoDB" id="3258333at2759"/>
<reference evidence="1" key="1">
    <citation type="submission" date="2020-05" db="EMBL/GenBank/DDBJ databases">
        <title>Mycena genomes resolve the evolution of fungal bioluminescence.</title>
        <authorList>
            <person name="Tsai I.J."/>
        </authorList>
    </citation>
    <scope>NUCLEOTIDE SEQUENCE</scope>
    <source>
        <strain evidence="1">CCC161011</strain>
    </source>
</reference>
<dbReference type="InterPro" id="IPR032675">
    <property type="entry name" value="LRR_dom_sf"/>
</dbReference>
<accession>A0A8H6Y1W3</accession>
<dbReference type="Proteomes" id="UP000620124">
    <property type="component" value="Unassembled WGS sequence"/>
</dbReference>
<keyword evidence="2" id="KW-1185">Reference proteome</keyword>
<protein>
    <submittedName>
        <fullName evidence="1">Uncharacterized protein</fullName>
    </submittedName>
</protein>
<dbReference type="EMBL" id="JACAZI010000010">
    <property type="protein sequence ID" value="KAF7350434.1"/>
    <property type="molecule type" value="Genomic_DNA"/>
</dbReference>
<comment type="caution">
    <text evidence="1">The sequence shown here is derived from an EMBL/GenBank/DDBJ whole genome shotgun (WGS) entry which is preliminary data.</text>
</comment>
<organism evidence="1 2">
    <name type="scientific">Mycena venus</name>
    <dbReference type="NCBI Taxonomy" id="2733690"/>
    <lineage>
        <taxon>Eukaryota</taxon>
        <taxon>Fungi</taxon>
        <taxon>Dikarya</taxon>
        <taxon>Basidiomycota</taxon>
        <taxon>Agaricomycotina</taxon>
        <taxon>Agaricomycetes</taxon>
        <taxon>Agaricomycetidae</taxon>
        <taxon>Agaricales</taxon>
        <taxon>Marasmiineae</taxon>
        <taxon>Mycenaceae</taxon>
        <taxon>Mycena</taxon>
    </lineage>
</organism>
<dbReference type="AlphaFoldDB" id="A0A8H6Y1W3"/>
<dbReference type="Gene3D" id="3.80.10.10">
    <property type="entry name" value="Ribonuclease Inhibitor"/>
    <property type="match status" value="1"/>
</dbReference>
<proteinExistence type="predicted"/>
<gene>
    <name evidence="1" type="ORF">MVEN_01348600</name>
</gene>
<name>A0A8H6Y1W3_9AGAR</name>
<dbReference type="SUPFAM" id="SSF52047">
    <property type="entry name" value="RNI-like"/>
    <property type="match status" value="1"/>
</dbReference>
<sequence>MSAPAIYSLPNELLIAIAVAGQEGDGNLQWTFKPEWTLSHVSRRFRDVIVGASALWAHIDTDLDLVGSFEILKLYLERSQAYYISVTLRSSLDMWKTPHEDSTIVQRLYEIVPHLYHIVKLKIILETLGEAEVLSGPFRDVVAPHLQHLEIIVADVDDWKPTVEMFSPGAPRLRSLRIDGVQLQLPTAQWTASLTHLNLRRTQDLNDLADDPYLAITAQCPLLAHLQLDMTWMSAGAEQIYIPTLKSLYISISDSEDNIHLLGILDIFDTPALTEFMVEGTHGDQISTLFNSASLPRSSFPALTSISFVQRGTCACEFDLPFSLDALSSPPLALFPALTSLTLINQCFTHTLVEDILGPASEPWPLLRTVTLCPMKDTVEKVCDALKDAVQSDREHHIPQLRLSSALLSREDWREIGVDVEVFDPKDVLGNFW</sequence>
<evidence type="ECO:0000313" key="2">
    <source>
        <dbReference type="Proteomes" id="UP000620124"/>
    </source>
</evidence>